<comment type="caution">
    <text evidence="2">The sequence shown here is derived from an EMBL/GenBank/DDBJ whole genome shotgun (WGS) entry which is preliminary data.</text>
</comment>
<dbReference type="RefSeq" id="WP_185027209.1">
    <property type="nucleotide sequence ID" value="NZ_BNBN01000002.1"/>
</dbReference>
<dbReference type="Gene3D" id="3.40.50.1820">
    <property type="entry name" value="alpha/beta hydrolase"/>
    <property type="match status" value="2"/>
</dbReference>
<sequence length="226" mass="24852">MEDHSVVDVGDVRMAYRSWGDQHGNPVILLHGIGSSAASWEKVGQALGEEWRVHALDLRGHGESDWPDEYDLELMRDDVLGFIEEAKIDRAGLVGHGMGGVVAYLLAQEYPDRVERLVLEETPAPFAGAQDIRPADGPVDYDENALPEIGAQLADPPEEWLERLGEIVAPTLIITGGPDSEMDQSDLPEMADRIPDCAQITLPGGHRIHQLHPQQFADKVSDFFTS</sequence>
<evidence type="ECO:0000259" key="1">
    <source>
        <dbReference type="Pfam" id="PF00561"/>
    </source>
</evidence>
<dbReference type="GO" id="GO:0003824">
    <property type="term" value="F:catalytic activity"/>
    <property type="evidence" value="ECO:0007669"/>
    <property type="project" value="UniProtKB-ARBA"/>
</dbReference>
<name>A0A7X0LN56_9ACTN</name>
<dbReference type="InterPro" id="IPR029058">
    <property type="entry name" value="AB_hydrolase_fold"/>
</dbReference>
<dbReference type="Proteomes" id="UP000540423">
    <property type="component" value="Unassembled WGS sequence"/>
</dbReference>
<evidence type="ECO:0000313" key="2">
    <source>
        <dbReference type="EMBL" id="MBB6434517.1"/>
    </source>
</evidence>
<organism evidence="2 3">
    <name type="scientific">Streptomyces candidus</name>
    <dbReference type="NCBI Taxonomy" id="67283"/>
    <lineage>
        <taxon>Bacteria</taxon>
        <taxon>Bacillati</taxon>
        <taxon>Actinomycetota</taxon>
        <taxon>Actinomycetes</taxon>
        <taxon>Kitasatosporales</taxon>
        <taxon>Streptomycetaceae</taxon>
        <taxon>Streptomyces</taxon>
    </lineage>
</organism>
<feature type="domain" description="AB hydrolase-1" evidence="1">
    <location>
        <begin position="25"/>
        <end position="131"/>
    </location>
</feature>
<keyword evidence="3" id="KW-1185">Reference proteome</keyword>
<protein>
    <submittedName>
        <fullName evidence="2">Pimeloyl-ACP methyl ester carboxylesterase</fullName>
    </submittedName>
</protein>
<proteinExistence type="predicted"/>
<dbReference type="InterPro" id="IPR050266">
    <property type="entry name" value="AB_hydrolase_sf"/>
</dbReference>
<dbReference type="InterPro" id="IPR000073">
    <property type="entry name" value="AB_hydrolase_1"/>
</dbReference>
<reference evidence="2 3" key="1">
    <citation type="submission" date="2020-08" db="EMBL/GenBank/DDBJ databases">
        <title>Genomic Encyclopedia of Type Strains, Phase IV (KMG-IV): sequencing the most valuable type-strain genomes for metagenomic binning, comparative biology and taxonomic classification.</title>
        <authorList>
            <person name="Goeker M."/>
        </authorList>
    </citation>
    <scope>NUCLEOTIDE SEQUENCE [LARGE SCALE GENOMIC DNA]</scope>
    <source>
        <strain evidence="2 3">DSM 40141</strain>
    </source>
</reference>
<gene>
    <name evidence="2" type="ORF">HNQ79_000965</name>
</gene>
<dbReference type="PANTHER" id="PTHR43798">
    <property type="entry name" value="MONOACYLGLYCEROL LIPASE"/>
    <property type="match status" value="1"/>
</dbReference>
<dbReference type="PANTHER" id="PTHR43798:SF33">
    <property type="entry name" value="HYDROLASE, PUTATIVE (AFU_ORTHOLOGUE AFUA_2G14860)-RELATED"/>
    <property type="match status" value="1"/>
</dbReference>
<dbReference type="Pfam" id="PF00561">
    <property type="entry name" value="Abhydrolase_1"/>
    <property type="match status" value="1"/>
</dbReference>
<accession>A0A7X0LN56</accession>
<evidence type="ECO:0000313" key="3">
    <source>
        <dbReference type="Proteomes" id="UP000540423"/>
    </source>
</evidence>
<dbReference type="PRINTS" id="PR00111">
    <property type="entry name" value="ABHYDROLASE"/>
</dbReference>
<dbReference type="EMBL" id="JACHEM010000002">
    <property type="protein sequence ID" value="MBB6434517.1"/>
    <property type="molecule type" value="Genomic_DNA"/>
</dbReference>
<dbReference type="SUPFAM" id="SSF53474">
    <property type="entry name" value="alpha/beta-Hydrolases"/>
    <property type="match status" value="1"/>
</dbReference>
<dbReference type="AlphaFoldDB" id="A0A7X0LN56"/>
<dbReference type="GO" id="GO:0016020">
    <property type="term" value="C:membrane"/>
    <property type="evidence" value="ECO:0007669"/>
    <property type="project" value="TreeGrafter"/>
</dbReference>